<dbReference type="EMBL" id="VIBQ01000013">
    <property type="protein sequence ID" value="KAB8345838.1"/>
    <property type="molecule type" value="Genomic_DNA"/>
</dbReference>
<proteinExistence type="predicted"/>
<comment type="caution">
    <text evidence="2">The sequence shown here is derived from an EMBL/GenBank/DDBJ whole genome shotgun (WGS) entry which is preliminary data.</text>
</comment>
<feature type="region of interest" description="Disordered" evidence="1">
    <location>
        <begin position="1"/>
        <end position="66"/>
    </location>
</feature>
<name>A0A5N6KU87_9ROSI</name>
<accession>A0A5N6KU87</accession>
<organism evidence="2 3">
    <name type="scientific">Carpinus fangiana</name>
    <dbReference type="NCBI Taxonomy" id="176857"/>
    <lineage>
        <taxon>Eukaryota</taxon>
        <taxon>Viridiplantae</taxon>
        <taxon>Streptophyta</taxon>
        <taxon>Embryophyta</taxon>
        <taxon>Tracheophyta</taxon>
        <taxon>Spermatophyta</taxon>
        <taxon>Magnoliopsida</taxon>
        <taxon>eudicotyledons</taxon>
        <taxon>Gunneridae</taxon>
        <taxon>Pentapetalae</taxon>
        <taxon>rosids</taxon>
        <taxon>fabids</taxon>
        <taxon>Fagales</taxon>
        <taxon>Betulaceae</taxon>
        <taxon>Carpinus</taxon>
    </lineage>
</organism>
<keyword evidence="3" id="KW-1185">Reference proteome</keyword>
<sequence>MQRPRLEYECRSRRARGGTADRAALRGKSGGGKSGEAAQDRWPAAGEMGAGNAEPEPRQRESETIAHAQKSQYFLCSAYPFRWSLLLPSPARLRHQPKAPALSRPSTGSSCQRVVVWRHPSAVIPQLLERTYRKSIRIGAPGRERETGQAAH</sequence>
<evidence type="ECO:0000256" key="1">
    <source>
        <dbReference type="SAM" id="MobiDB-lite"/>
    </source>
</evidence>
<evidence type="ECO:0000313" key="3">
    <source>
        <dbReference type="Proteomes" id="UP000327013"/>
    </source>
</evidence>
<feature type="compositionally biased region" description="Basic and acidic residues" evidence="1">
    <location>
        <begin position="55"/>
        <end position="64"/>
    </location>
</feature>
<dbReference type="Proteomes" id="UP000327013">
    <property type="component" value="Unassembled WGS sequence"/>
</dbReference>
<gene>
    <name evidence="2" type="ORF">FH972_022893</name>
</gene>
<reference evidence="2 3" key="1">
    <citation type="submission" date="2019-06" db="EMBL/GenBank/DDBJ databases">
        <title>A chromosomal-level reference genome of Carpinus fangiana (Coryloideae, Betulaceae).</title>
        <authorList>
            <person name="Yang X."/>
            <person name="Wang Z."/>
            <person name="Zhang L."/>
            <person name="Hao G."/>
            <person name="Liu J."/>
            <person name="Yang Y."/>
        </authorList>
    </citation>
    <scope>NUCLEOTIDE SEQUENCE [LARGE SCALE GENOMIC DNA]</scope>
    <source>
        <strain evidence="2">Cfa_2016G</strain>
        <tissue evidence="2">Leaf</tissue>
    </source>
</reference>
<protein>
    <submittedName>
        <fullName evidence="2">Uncharacterized protein</fullName>
    </submittedName>
</protein>
<dbReference type="AlphaFoldDB" id="A0A5N6KU87"/>
<feature type="compositionally biased region" description="Basic and acidic residues" evidence="1">
    <location>
        <begin position="1"/>
        <end position="12"/>
    </location>
</feature>
<evidence type="ECO:0000313" key="2">
    <source>
        <dbReference type="EMBL" id="KAB8345838.1"/>
    </source>
</evidence>